<dbReference type="EMBL" id="OZ020099">
    <property type="protein sequence ID" value="CAK9271167.1"/>
    <property type="molecule type" value="Genomic_DNA"/>
</dbReference>
<dbReference type="Pfam" id="PF01873">
    <property type="entry name" value="eIF-5_eIF-2B"/>
    <property type="match status" value="1"/>
</dbReference>
<dbReference type="PANTHER" id="PTHR31730:SF32">
    <property type="entry name" value="PROTEIN PSK SIMULATOR 1"/>
    <property type="match status" value="1"/>
</dbReference>
<organism evidence="3 4">
    <name type="scientific">Sphagnum jensenii</name>
    <dbReference type="NCBI Taxonomy" id="128206"/>
    <lineage>
        <taxon>Eukaryota</taxon>
        <taxon>Viridiplantae</taxon>
        <taxon>Streptophyta</taxon>
        <taxon>Embryophyta</taxon>
        <taxon>Bryophyta</taxon>
        <taxon>Sphagnophytina</taxon>
        <taxon>Sphagnopsida</taxon>
        <taxon>Sphagnales</taxon>
        <taxon>Sphagnaceae</taxon>
        <taxon>Sphagnum</taxon>
    </lineage>
</organism>
<evidence type="ECO:0000313" key="3">
    <source>
        <dbReference type="EMBL" id="CAK9271167.1"/>
    </source>
</evidence>
<gene>
    <name evidence="3" type="ORF">CSSPJE1EN1_LOCUS16645</name>
</gene>
<feature type="region of interest" description="Disordered" evidence="1">
    <location>
        <begin position="149"/>
        <end position="240"/>
    </location>
</feature>
<feature type="compositionally biased region" description="Basic and acidic residues" evidence="1">
    <location>
        <begin position="820"/>
        <end position="836"/>
    </location>
</feature>
<evidence type="ECO:0000313" key="4">
    <source>
        <dbReference type="Proteomes" id="UP001497444"/>
    </source>
</evidence>
<feature type="compositionally biased region" description="Basic and acidic residues" evidence="1">
    <location>
        <begin position="161"/>
        <end position="179"/>
    </location>
</feature>
<feature type="domain" description="Translation initiation factor IF2/IF5" evidence="2">
    <location>
        <begin position="15"/>
        <end position="129"/>
    </location>
</feature>
<dbReference type="SUPFAM" id="SSF100966">
    <property type="entry name" value="Translation initiation factor 2 beta, aIF2beta, N-terminal domain"/>
    <property type="match status" value="1"/>
</dbReference>
<dbReference type="InterPro" id="IPR002735">
    <property type="entry name" value="Transl_init_fac_IF2/IF5_dom"/>
</dbReference>
<accession>A0ABP0X0Q2</accession>
<dbReference type="Pfam" id="PF05003">
    <property type="entry name" value="DUF668"/>
    <property type="match status" value="1"/>
</dbReference>
<sequence length="846" mass="94407">MALQNIGAGNRDDAFYRYKMPRLVTKIEGRGNGIKTNVVNMVEVAKALARHPSYTTKYFGCELGAQSKFDEKTGTSIVNGAHETAKLAALLENFIKKYVQCYGCGNPETEVVITKTQMITLKCAACGFVSDVDMRDKLTTFILKNPPEQKKIGKKEKQHMRRAEKERLKEGEAVDEEMKKLKKDSRKKKAGEDDNKKQLLVKKKGGSDDEESLLSPPASQVDEEEENGGEKEEDDDDGVEWQTDTSAEAAKRRITEQLTAATSEMMSEVLWGAGTVGLGKAVDALDTLGSTMVNLQPGRRFASGASPKGQKIGILAFEVANTIVKGCNLKQSMCPEEMRVLKEETMTSEGVKQLVSTDFNELMWIAAADKRDELKIFSGEVVRFGNHCRNPQWHQLDRVFDRLGAETEIQRQSNEQADIIMQNLSALAQNTAELYHELHALDRFQTDLKRKQQEDEVFSSSGSRAGDSLVILKSEVKSQEKHIKTLKKRSLWSKILEEVMEQLVDVVYYLYQEIHDNFGPAFSKEAENFYKPKTASLGTSGLSLHYANIINQIDNLVSRPTSVPPNTRDMLYQGLSPSMKASLRTHLQQSSELDLLSKSDIQEELDNILDWLGPVASNTTKVHHGFGWVGEWANTGSSLDRKAMGQVELTLLQTLHHANQEKVESYILKLIVGLHHLVRRAQNQNIQHSPQKSPVRPVTTWEKPVRPFLPERSISPPPFQFLAAVNGQHNYMVPAGAASPELSQGDKEILQAIDQGSVAHKVLPGLSKSQEFDTSQVAANRESSLRLSKSNSHSPSTTNKMESPLSLYKSCGSSNPPPELHVDRRKELDVIDRVNSFHDSPQTHSQ</sequence>
<name>A0ABP0X0Q2_9BRYO</name>
<dbReference type="SMART" id="SM00653">
    <property type="entry name" value="eIF2B_5"/>
    <property type="match status" value="1"/>
</dbReference>
<feature type="region of interest" description="Disordered" evidence="1">
    <location>
        <begin position="772"/>
        <end position="846"/>
    </location>
</feature>
<feature type="compositionally biased region" description="Polar residues" evidence="1">
    <location>
        <begin position="837"/>
        <end position="846"/>
    </location>
</feature>
<feature type="compositionally biased region" description="Acidic residues" evidence="1">
    <location>
        <begin position="221"/>
        <end position="239"/>
    </location>
</feature>
<evidence type="ECO:0000256" key="1">
    <source>
        <dbReference type="SAM" id="MobiDB-lite"/>
    </source>
</evidence>
<dbReference type="Pfam" id="PF11961">
    <property type="entry name" value="DUF3475"/>
    <property type="match status" value="1"/>
</dbReference>
<feature type="compositionally biased region" description="Polar residues" evidence="1">
    <location>
        <begin position="772"/>
        <end position="782"/>
    </location>
</feature>
<dbReference type="SUPFAM" id="SSF75689">
    <property type="entry name" value="Zinc-binding domain of translation initiation factor 2 beta"/>
    <property type="match status" value="1"/>
</dbReference>
<feature type="compositionally biased region" description="Basic residues" evidence="1">
    <location>
        <begin position="180"/>
        <end position="189"/>
    </location>
</feature>
<proteinExistence type="predicted"/>
<dbReference type="PANTHER" id="PTHR31730">
    <property type="entry name" value="OS01G0873900 PROTEIN"/>
    <property type="match status" value="1"/>
</dbReference>
<evidence type="ECO:0000259" key="2">
    <source>
        <dbReference type="SMART" id="SM00653"/>
    </source>
</evidence>
<dbReference type="Gene3D" id="3.30.30.170">
    <property type="match status" value="1"/>
</dbReference>
<dbReference type="InterPro" id="IPR007700">
    <property type="entry name" value="DUF668"/>
</dbReference>
<dbReference type="InterPro" id="IPR045021">
    <property type="entry name" value="PSI1/2/3"/>
</dbReference>
<reference evidence="3" key="1">
    <citation type="submission" date="2024-02" db="EMBL/GenBank/DDBJ databases">
        <authorList>
            <consortium name="ELIXIR-Norway"/>
            <consortium name="Elixir Norway"/>
        </authorList>
    </citation>
    <scope>NUCLEOTIDE SEQUENCE</scope>
</reference>
<dbReference type="InterPro" id="IPR016190">
    <property type="entry name" value="Transl_init_fac_IF2/IF5_Zn-bd"/>
</dbReference>
<dbReference type="Gene3D" id="2.20.25.350">
    <property type="match status" value="1"/>
</dbReference>
<protein>
    <recommendedName>
        <fullName evidence="2">Translation initiation factor IF2/IF5 domain-containing protein</fullName>
    </recommendedName>
</protein>
<keyword evidence="4" id="KW-1185">Reference proteome</keyword>
<dbReference type="InterPro" id="IPR016189">
    <property type="entry name" value="Transl_init_fac_IF2/IF5_N"/>
</dbReference>
<dbReference type="InterPro" id="IPR021864">
    <property type="entry name" value="DUF3475"/>
</dbReference>
<feature type="compositionally biased region" description="Low complexity" evidence="1">
    <location>
        <begin position="785"/>
        <end position="796"/>
    </location>
</feature>
<dbReference type="Proteomes" id="UP001497444">
    <property type="component" value="Chromosome 4"/>
</dbReference>